<gene>
    <name evidence="2" type="ORF">EJ03DRAFT_353065</name>
</gene>
<evidence type="ECO:0000313" key="3">
    <source>
        <dbReference type="Proteomes" id="UP000799436"/>
    </source>
</evidence>
<name>A0A6G1L3D9_9PEZI</name>
<dbReference type="OrthoDB" id="4232400at2759"/>
<accession>A0A6G1L3D9</accession>
<reference evidence="2" key="1">
    <citation type="journal article" date="2020" name="Stud. Mycol.">
        <title>101 Dothideomycetes genomes: a test case for predicting lifestyles and emergence of pathogens.</title>
        <authorList>
            <person name="Haridas S."/>
            <person name="Albert R."/>
            <person name="Binder M."/>
            <person name="Bloem J."/>
            <person name="Labutti K."/>
            <person name="Salamov A."/>
            <person name="Andreopoulos B."/>
            <person name="Baker S."/>
            <person name="Barry K."/>
            <person name="Bills G."/>
            <person name="Bluhm B."/>
            <person name="Cannon C."/>
            <person name="Castanera R."/>
            <person name="Culley D."/>
            <person name="Daum C."/>
            <person name="Ezra D."/>
            <person name="Gonzalez J."/>
            <person name="Henrissat B."/>
            <person name="Kuo A."/>
            <person name="Liang C."/>
            <person name="Lipzen A."/>
            <person name="Lutzoni F."/>
            <person name="Magnuson J."/>
            <person name="Mondo S."/>
            <person name="Nolan M."/>
            <person name="Ohm R."/>
            <person name="Pangilinan J."/>
            <person name="Park H.-J."/>
            <person name="Ramirez L."/>
            <person name="Alfaro M."/>
            <person name="Sun H."/>
            <person name="Tritt A."/>
            <person name="Yoshinaga Y."/>
            <person name="Zwiers L.-H."/>
            <person name="Turgeon B."/>
            <person name="Goodwin S."/>
            <person name="Spatafora J."/>
            <person name="Crous P."/>
            <person name="Grigoriev I."/>
        </authorList>
    </citation>
    <scope>NUCLEOTIDE SEQUENCE</scope>
    <source>
        <strain evidence="2">CBS 116005</strain>
    </source>
</reference>
<dbReference type="EMBL" id="ML995856">
    <property type="protein sequence ID" value="KAF2767443.1"/>
    <property type="molecule type" value="Genomic_DNA"/>
</dbReference>
<feature type="region of interest" description="Disordered" evidence="1">
    <location>
        <begin position="57"/>
        <end position="83"/>
    </location>
</feature>
<proteinExistence type="predicted"/>
<evidence type="ECO:0000256" key="1">
    <source>
        <dbReference type="SAM" id="MobiDB-lite"/>
    </source>
</evidence>
<dbReference type="Proteomes" id="UP000799436">
    <property type="component" value="Unassembled WGS sequence"/>
</dbReference>
<feature type="compositionally biased region" description="Basic and acidic residues" evidence="1">
    <location>
        <begin position="73"/>
        <end position="83"/>
    </location>
</feature>
<organism evidence="2 3">
    <name type="scientific">Teratosphaeria nubilosa</name>
    <dbReference type="NCBI Taxonomy" id="161662"/>
    <lineage>
        <taxon>Eukaryota</taxon>
        <taxon>Fungi</taxon>
        <taxon>Dikarya</taxon>
        <taxon>Ascomycota</taxon>
        <taxon>Pezizomycotina</taxon>
        <taxon>Dothideomycetes</taxon>
        <taxon>Dothideomycetidae</taxon>
        <taxon>Mycosphaerellales</taxon>
        <taxon>Teratosphaeriaceae</taxon>
        <taxon>Teratosphaeria</taxon>
    </lineage>
</organism>
<protein>
    <submittedName>
        <fullName evidence="2">Uncharacterized protein</fullName>
    </submittedName>
</protein>
<evidence type="ECO:0000313" key="2">
    <source>
        <dbReference type="EMBL" id="KAF2767443.1"/>
    </source>
</evidence>
<sequence length="140" mass="15947">MAGPRDIEKETGRLVGPLDNPRLTKLLLKGQSKGLSSLDRETGYMIHIFWPEPELQRGQELEESRGGTLPERSTLDSKTEVAPHTAEEKKWLEDHYRGEFHFLRTFGLSIYKEEEREEGLAPLPIGKAREMLAHRIPADG</sequence>
<keyword evidence="3" id="KW-1185">Reference proteome</keyword>
<dbReference type="AlphaFoldDB" id="A0A6G1L3D9"/>